<protein>
    <submittedName>
        <fullName evidence="2">Uncharacterized protein</fullName>
    </submittedName>
</protein>
<reference evidence="2 3" key="1">
    <citation type="submission" date="2018-10" db="EMBL/GenBank/DDBJ databases">
        <title>A high-quality apple genome assembly.</title>
        <authorList>
            <person name="Hu J."/>
        </authorList>
    </citation>
    <scope>NUCLEOTIDE SEQUENCE [LARGE SCALE GENOMIC DNA]</scope>
    <source>
        <strain evidence="3">cv. HFTH1</strain>
        <tissue evidence="2">Young leaf</tissue>
    </source>
</reference>
<dbReference type="EMBL" id="RDQH01000342">
    <property type="protein sequence ID" value="RXH70784.1"/>
    <property type="molecule type" value="Genomic_DNA"/>
</dbReference>
<evidence type="ECO:0000256" key="1">
    <source>
        <dbReference type="SAM" id="MobiDB-lite"/>
    </source>
</evidence>
<sequence length="78" mass="8984">MRFRKTIRMHLRRSSRSNFSLVMPDETILWFPSSQHLLDEILDLEAEQEEGDFEGNPTTDALGESSATFKGKDVPKKD</sequence>
<proteinExistence type="predicted"/>
<dbReference type="Proteomes" id="UP000290289">
    <property type="component" value="Chromosome 16"/>
</dbReference>
<comment type="caution">
    <text evidence="2">The sequence shown here is derived from an EMBL/GenBank/DDBJ whole genome shotgun (WGS) entry which is preliminary data.</text>
</comment>
<evidence type="ECO:0000313" key="2">
    <source>
        <dbReference type="EMBL" id="RXH70784.1"/>
    </source>
</evidence>
<keyword evidence="3" id="KW-1185">Reference proteome</keyword>
<feature type="region of interest" description="Disordered" evidence="1">
    <location>
        <begin position="49"/>
        <end position="78"/>
    </location>
</feature>
<evidence type="ECO:0000313" key="3">
    <source>
        <dbReference type="Proteomes" id="UP000290289"/>
    </source>
</evidence>
<organism evidence="2 3">
    <name type="scientific">Malus domestica</name>
    <name type="common">Apple</name>
    <name type="synonym">Pyrus malus</name>
    <dbReference type="NCBI Taxonomy" id="3750"/>
    <lineage>
        <taxon>Eukaryota</taxon>
        <taxon>Viridiplantae</taxon>
        <taxon>Streptophyta</taxon>
        <taxon>Embryophyta</taxon>
        <taxon>Tracheophyta</taxon>
        <taxon>Spermatophyta</taxon>
        <taxon>Magnoliopsida</taxon>
        <taxon>eudicotyledons</taxon>
        <taxon>Gunneridae</taxon>
        <taxon>Pentapetalae</taxon>
        <taxon>rosids</taxon>
        <taxon>fabids</taxon>
        <taxon>Rosales</taxon>
        <taxon>Rosaceae</taxon>
        <taxon>Amygdaloideae</taxon>
        <taxon>Maleae</taxon>
        <taxon>Malus</taxon>
    </lineage>
</organism>
<gene>
    <name evidence="2" type="ORF">DVH24_013530</name>
</gene>
<dbReference type="AlphaFoldDB" id="A0A498HKD7"/>
<name>A0A498HKD7_MALDO</name>
<accession>A0A498HKD7</accession>